<feature type="transmembrane region" description="Helical" evidence="3">
    <location>
        <begin position="443"/>
        <end position="462"/>
    </location>
</feature>
<dbReference type="EMBL" id="KV454011">
    <property type="protein sequence ID" value="ODV98322.1"/>
    <property type="molecule type" value="Genomic_DNA"/>
</dbReference>
<evidence type="ECO:0000256" key="3">
    <source>
        <dbReference type="SAM" id="Phobius"/>
    </source>
</evidence>
<organism evidence="4 5">
    <name type="scientific">Pachysolen tannophilus NRRL Y-2460</name>
    <dbReference type="NCBI Taxonomy" id="669874"/>
    <lineage>
        <taxon>Eukaryota</taxon>
        <taxon>Fungi</taxon>
        <taxon>Dikarya</taxon>
        <taxon>Ascomycota</taxon>
        <taxon>Saccharomycotina</taxon>
        <taxon>Pichiomycetes</taxon>
        <taxon>Pachysolenaceae</taxon>
        <taxon>Pachysolen</taxon>
    </lineage>
</organism>
<protein>
    <submittedName>
        <fullName evidence="4">Uncharacterized protein</fullName>
    </submittedName>
</protein>
<evidence type="ECO:0000256" key="1">
    <source>
        <dbReference type="SAM" id="Coils"/>
    </source>
</evidence>
<accession>A0A1E4U2V4</accession>
<keyword evidence="5" id="KW-1185">Reference proteome</keyword>
<feature type="compositionally biased region" description="Polar residues" evidence="2">
    <location>
        <begin position="260"/>
        <end position="288"/>
    </location>
</feature>
<name>A0A1E4U2V4_PACTA</name>
<keyword evidence="3" id="KW-0812">Transmembrane</keyword>
<reference evidence="5" key="1">
    <citation type="submission" date="2016-05" db="EMBL/GenBank/DDBJ databases">
        <title>Comparative genomics of biotechnologically important yeasts.</title>
        <authorList>
            <consortium name="DOE Joint Genome Institute"/>
            <person name="Riley R."/>
            <person name="Haridas S."/>
            <person name="Wolfe K.H."/>
            <person name="Lopes M.R."/>
            <person name="Hittinger C.T."/>
            <person name="Goker M."/>
            <person name="Salamov A."/>
            <person name="Wisecaver J."/>
            <person name="Long T.M."/>
            <person name="Aerts A.L."/>
            <person name="Barry K."/>
            <person name="Choi C."/>
            <person name="Clum A."/>
            <person name="Coughlan A.Y."/>
            <person name="Deshpande S."/>
            <person name="Douglass A.P."/>
            <person name="Hanson S.J."/>
            <person name="Klenk H.-P."/>
            <person name="Labutti K."/>
            <person name="Lapidus A."/>
            <person name="Lindquist E."/>
            <person name="Lipzen A."/>
            <person name="Meier-Kolthoff J.P."/>
            <person name="Ohm R.A."/>
            <person name="Otillar R.P."/>
            <person name="Pangilinan J."/>
            <person name="Peng Y."/>
            <person name="Rokas A."/>
            <person name="Rosa C.A."/>
            <person name="Scheuner C."/>
            <person name="Sibirny A.A."/>
            <person name="Slot J.C."/>
            <person name="Stielow J.B."/>
            <person name="Sun H."/>
            <person name="Kurtzman C.P."/>
            <person name="Blackwell M."/>
            <person name="Grigoriev I.V."/>
            <person name="Jeffries T.W."/>
        </authorList>
    </citation>
    <scope>NUCLEOTIDE SEQUENCE [LARGE SCALE GENOMIC DNA]</scope>
    <source>
        <strain evidence="5">NRRL Y-2460</strain>
    </source>
</reference>
<feature type="region of interest" description="Disordered" evidence="2">
    <location>
        <begin position="197"/>
        <end position="317"/>
    </location>
</feature>
<dbReference type="AlphaFoldDB" id="A0A1E4U2V4"/>
<evidence type="ECO:0000256" key="2">
    <source>
        <dbReference type="SAM" id="MobiDB-lite"/>
    </source>
</evidence>
<feature type="coiled-coil region" evidence="1">
    <location>
        <begin position="129"/>
        <end position="156"/>
    </location>
</feature>
<sequence>MQPFNNNSNKPKFRVVDRPLPLNHITSASDEQNDVLESPNLNDSWKIKNDRLLRYKKLKESRDRLIGSKDHNDKKQNNSILEPKLDIERLLHNNNNNDNNSIDKAHIKEIVPHIQNNNSHLNADRGEKLQLLKTLINEARRKVELEQAKYDAELQKYLIEEDYEKLQQDEANKIGKGMDINFKIHDKDLEKKDEELIVEESSSRRSNSNRNRNNRNRNVLQPLKTISLSPPSPLPPLAPLAPQPKPSYAQHGELHPSTEPAVNNNFFLRRPSQSHSPRIPSKLSQTVTPDDLETPPPTFPSSQEEYDQENGRKNKIKDEIKENLDDNIFLDTGERKKEIDDVIDDFLEVMVSNEFESEKKENEVSIEKDNLKSNVRRNQLSKKEEEIQKMEKDNTYAYHNDNEDDDDINIIFTYISTKLDVVANKLTDLEQKNSKTSPNADHYKWTIVILLIVIFAMFSYIVSD</sequence>
<keyword evidence="3" id="KW-0472">Membrane</keyword>
<gene>
    <name evidence="4" type="ORF">PACTADRAFT_48105</name>
</gene>
<keyword evidence="1" id="KW-0175">Coiled coil</keyword>
<keyword evidence="3" id="KW-1133">Transmembrane helix</keyword>
<proteinExistence type="predicted"/>
<dbReference type="Proteomes" id="UP000094236">
    <property type="component" value="Unassembled WGS sequence"/>
</dbReference>
<evidence type="ECO:0000313" key="5">
    <source>
        <dbReference type="Proteomes" id="UP000094236"/>
    </source>
</evidence>
<feature type="compositionally biased region" description="Pro residues" evidence="2">
    <location>
        <begin position="230"/>
        <end position="245"/>
    </location>
</feature>
<evidence type="ECO:0000313" key="4">
    <source>
        <dbReference type="EMBL" id="ODV98322.1"/>
    </source>
</evidence>